<name>A0A398AXP1_9BACI</name>
<organism evidence="1 2">
    <name type="scientific">Peribacillus asahii</name>
    <dbReference type="NCBI Taxonomy" id="228899"/>
    <lineage>
        <taxon>Bacteria</taxon>
        <taxon>Bacillati</taxon>
        <taxon>Bacillota</taxon>
        <taxon>Bacilli</taxon>
        <taxon>Bacillales</taxon>
        <taxon>Bacillaceae</taxon>
        <taxon>Peribacillus</taxon>
    </lineage>
</organism>
<evidence type="ECO:0000313" key="1">
    <source>
        <dbReference type="EMBL" id="RID82397.1"/>
    </source>
</evidence>
<evidence type="ECO:0000313" key="2">
    <source>
        <dbReference type="Proteomes" id="UP000266016"/>
    </source>
</evidence>
<dbReference type="Proteomes" id="UP000266016">
    <property type="component" value="Unassembled WGS sequence"/>
</dbReference>
<accession>A0A398AXP1</accession>
<dbReference type="EMBL" id="QWVS01000048">
    <property type="protein sequence ID" value="RID82397.1"/>
    <property type="molecule type" value="Genomic_DNA"/>
</dbReference>
<protein>
    <submittedName>
        <fullName evidence="1">Uncharacterized protein</fullName>
    </submittedName>
</protein>
<proteinExistence type="predicted"/>
<dbReference type="RefSeq" id="WP_119118560.1">
    <property type="nucleotide sequence ID" value="NZ_QWVS01000048.1"/>
</dbReference>
<keyword evidence="2" id="KW-1185">Reference proteome</keyword>
<dbReference type="AlphaFoldDB" id="A0A398AXP1"/>
<comment type="caution">
    <text evidence="1">The sequence shown here is derived from an EMBL/GenBank/DDBJ whole genome shotgun (WGS) entry which is preliminary data.</text>
</comment>
<gene>
    <name evidence="1" type="ORF">D1953_18100</name>
</gene>
<sequence>MEDKEFIPNGEYEFTSAIGGGSIDIEGYYKDNPSEGASVTIFYNYEKGEYRGGGFAYGDVV</sequence>
<reference evidence="1 2" key="1">
    <citation type="submission" date="2018-08" db="EMBL/GenBank/DDBJ databases">
        <title>Bacillus jemisoniae sp. nov., Bacillus chryseoplanitiae sp. nov., Bacillus resnikiae sp. nov., and Bacillus frankliniae sp. nov., isolated from Viking spacecraft and associated surfaces.</title>
        <authorList>
            <person name="Seuylemezian A."/>
            <person name="Vaishampayan P."/>
        </authorList>
    </citation>
    <scope>NUCLEOTIDE SEQUENCE [LARGE SCALE GENOMIC DNA]</scope>
    <source>
        <strain evidence="1 2">MA001</strain>
    </source>
</reference>